<proteinExistence type="predicted"/>
<dbReference type="Gene3D" id="2.70.70.10">
    <property type="entry name" value="Glucose Permease (Domain IIA)"/>
    <property type="match status" value="1"/>
</dbReference>
<dbReference type="PANTHER" id="PTHR21666:SF270">
    <property type="entry name" value="MUREIN HYDROLASE ACTIVATOR ENVC"/>
    <property type="match status" value="1"/>
</dbReference>
<dbReference type="RefSeq" id="WP_067520040.1">
    <property type="nucleotide sequence ID" value="NZ_JABELX010000001.1"/>
</dbReference>
<dbReference type="InterPro" id="IPR011055">
    <property type="entry name" value="Dup_hybrid_motif"/>
</dbReference>
<comment type="caution">
    <text evidence="2">The sequence shown here is derived from an EMBL/GenBank/DDBJ whole genome shotgun (WGS) entry which is preliminary data.</text>
</comment>
<sequence length="153" mass="16289">MPPRVWPLERGHVVTSPFGPRSGGFHWGTDFGWPGGSANRPVFATQGGYVTHSGPATGFGLWVVVDHPAADGAGTTVYGHVSPEVPVGRRVEAGERIATVNPNRATNGNVDPHLHLEWHRSVWVPPGPGRLDPLPLLAGAAYPIAIRRHVLLG</sequence>
<organism evidence="2 3">
    <name type="scientific">Nocardia uniformis</name>
    <dbReference type="NCBI Taxonomy" id="53432"/>
    <lineage>
        <taxon>Bacteria</taxon>
        <taxon>Bacillati</taxon>
        <taxon>Actinomycetota</taxon>
        <taxon>Actinomycetes</taxon>
        <taxon>Mycobacteriales</taxon>
        <taxon>Nocardiaceae</taxon>
        <taxon>Nocardia</taxon>
    </lineage>
</organism>
<evidence type="ECO:0000313" key="2">
    <source>
        <dbReference type="EMBL" id="NNH68713.1"/>
    </source>
</evidence>
<keyword evidence="3" id="KW-1185">Reference proteome</keyword>
<reference evidence="2 3" key="1">
    <citation type="submission" date="2020-05" db="EMBL/GenBank/DDBJ databases">
        <title>MicrobeNet Type strains.</title>
        <authorList>
            <person name="Nicholson A.C."/>
        </authorList>
    </citation>
    <scope>NUCLEOTIDE SEQUENCE [LARGE SCALE GENOMIC DNA]</scope>
    <source>
        <strain evidence="2 3">JCM 3224</strain>
    </source>
</reference>
<feature type="domain" description="M23ase beta-sheet core" evidence="1">
    <location>
        <begin position="25"/>
        <end position="120"/>
    </location>
</feature>
<name>A0A849BQ53_9NOCA</name>
<evidence type="ECO:0000259" key="1">
    <source>
        <dbReference type="Pfam" id="PF01551"/>
    </source>
</evidence>
<accession>A0A849BQ53</accession>
<protein>
    <submittedName>
        <fullName evidence="2">M23 family metallopeptidase</fullName>
    </submittedName>
</protein>
<gene>
    <name evidence="2" type="ORF">HLB23_02260</name>
</gene>
<dbReference type="Pfam" id="PF01551">
    <property type="entry name" value="Peptidase_M23"/>
    <property type="match status" value="1"/>
</dbReference>
<dbReference type="InterPro" id="IPR050570">
    <property type="entry name" value="Cell_wall_metabolism_enzyme"/>
</dbReference>
<dbReference type="Proteomes" id="UP000586827">
    <property type="component" value="Unassembled WGS sequence"/>
</dbReference>
<evidence type="ECO:0000313" key="3">
    <source>
        <dbReference type="Proteomes" id="UP000586827"/>
    </source>
</evidence>
<dbReference type="SUPFAM" id="SSF51261">
    <property type="entry name" value="Duplicated hybrid motif"/>
    <property type="match status" value="1"/>
</dbReference>
<dbReference type="PANTHER" id="PTHR21666">
    <property type="entry name" value="PEPTIDASE-RELATED"/>
    <property type="match status" value="1"/>
</dbReference>
<dbReference type="CDD" id="cd12797">
    <property type="entry name" value="M23_peptidase"/>
    <property type="match status" value="1"/>
</dbReference>
<dbReference type="AlphaFoldDB" id="A0A849BQ53"/>
<dbReference type="EMBL" id="JABELX010000001">
    <property type="protein sequence ID" value="NNH68713.1"/>
    <property type="molecule type" value="Genomic_DNA"/>
</dbReference>
<dbReference type="InterPro" id="IPR016047">
    <property type="entry name" value="M23ase_b-sheet_dom"/>
</dbReference>
<dbReference type="GO" id="GO:0004222">
    <property type="term" value="F:metalloendopeptidase activity"/>
    <property type="evidence" value="ECO:0007669"/>
    <property type="project" value="TreeGrafter"/>
</dbReference>